<evidence type="ECO:0000313" key="16">
    <source>
        <dbReference type="Proteomes" id="UP001165962"/>
    </source>
</evidence>
<feature type="transmembrane region" description="Helical" evidence="12">
    <location>
        <begin position="12"/>
        <end position="36"/>
    </location>
</feature>
<organism evidence="15 16">
    <name type="scientific">Paenibacillus agricola</name>
    <dbReference type="NCBI Taxonomy" id="2716264"/>
    <lineage>
        <taxon>Bacteria</taxon>
        <taxon>Bacillati</taxon>
        <taxon>Bacillota</taxon>
        <taxon>Bacilli</taxon>
        <taxon>Bacillales</taxon>
        <taxon>Paenibacillaceae</taxon>
        <taxon>Paenibacillus</taxon>
    </lineage>
</organism>
<dbReference type="EMBL" id="JAAOIW010000024">
    <property type="protein sequence ID" value="NHN34950.1"/>
    <property type="molecule type" value="Genomic_DNA"/>
</dbReference>
<comment type="catalytic activity">
    <reaction evidence="1">
        <text>ATP + protein L-histidine = ADP + protein N-phospho-L-histidine.</text>
        <dbReference type="EC" id="2.7.13.3"/>
    </reaction>
</comment>
<dbReference type="Proteomes" id="UP001165962">
    <property type="component" value="Unassembled WGS sequence"/>
</dbReference>
<evidence type="ECO:0000256" key="4">
    <source>
        <dbReference type="ARBA" id="ARBA00022475"/>
    </source>
</evidence>
<dbReference type="PROSITE" id="PS50109">
    <property type="entry name" value="HIS_KIN"/>
    <property type="match status" value="1"/>
</dbReference>
<evidence type="ECO:0000256" key="1">
    <source>
        <dbReference type="ARBA" id="ARBA00000085"/>
    </source>
</evidence>
<dbReference type="EC" id="2.7.13.3" evidence="3"/>
<protein>
    <recommendedName>
        <fullName evidence="3">histidine kinase</fullName>
        <ecNumber evidence="3">2.7.13.3</ecNumber>
    </recommendedName>
</protein>
<keyword evidence="12" id="KW-1133">Transmembrane helix</keyword>
<evidence type="ECO:0000256" key="2">
    <source>
        <dbReference type="ARBA" id="ARBA00004651"/>
    </source>
</evidence>
<keyword evidence="12" id="KW-0812">Transmembrane</keyword>
<keyword evidence="9" id="KW-0067">ATP-binding</keyword>
<keyword evidence="16" id="KW-1185">Reference proteome</keyword>
<evidence type="ECO:0000256" key="9">
    <source>
        <dbReference type="ARBA" id="ARBA00022840"/>
    </source>
</evidence>
<evidence type="ECO:0000256" key="10">
    <source>
        <dbReference type="ARBA" id="ARBA00023012"/>
    </source>
</evidence>
<evidence type="ECO:0000256" key="7">
    <source>
        <dbReference type="ARBA" id="ARBA00022741"/>
    </source>
</evidence>
<dbReference type="PROSITE" id="PS50885">
    <property type="entry name" value="HAMP"/>
    <property type="match status" value="1"/>
</dbReference>
<dbReference type="SUPFAM" id="SSF55874">
    <property type="entry name" value="ATPase domain of HSP90 chaperone/DNA topoisomerase II/histidine kinase"/>
    <property type="match status" value="1"/>
</dbReference>
<dbReference type="SMART" id="SM00304">
    <property type="entry name" value="HAMP"/>
    <property type="match status" value="1"/>
</dbReference>
<dbReference type="InterPro" id="IPR010559">
    <property type="entry name" value="Sig_transdc_His_kin_internal"/>
</dbReference>
<dbReference type="SMART" id="SM00387">
    <property type="entry name" value="HATPase_c"/>
    <property type="match status" value="1"/>
</dbReference>
<sequence>MKTKRFSFLNKLFNRMFLLMSICIFVPVALLGYLSYEKSRNQLESVTSQLLEDNLRLNAYQLNNFFKSVEKESEKMIASKELQNLLRVEPPKTYEQQLGFINGMVDVIIQLKGSYELYVIPRSIDQYPNYRKLLTLNKLGPESDVFDRAYKLQRKGIWVHVWDENSQKPIFIYVRAILANNLEPLGILAIQIPDYIFLREMKSPSSFENYTFLMADHENNIISHTSSGRYNEKYVPRTDRFETEIELEEGGWKLIAAVPQKDISGTIEQIKKFTVWIVVGGLFLIAILLTLIVRSVTLPIHKMVIHMNKVRQGELTPFRFSQTSEDEVGQLAQGYNQMISGMTELLKTTKQMEADKRQLELQTLNHQINPHFFYNTLDAIKWRAEFAHENKIATMVMKLANLLRFSLNNGEEWTTVEREIEHANNYLDIELLKSNRTFQVFIQVDPDILKLKVIKLILQPIVENAVKHGVNEVPEGKGKIRLTAKRSERDIVFIIEDNGPGMRHEHALETKGLPEGEPHHGIGLSNVHKRLQLHFSSDYGVQVDTKATQGFRVIIRHPTSTDTI</sequence>
<dbReference type="InterPro" id="IPR003660">
    <property type="entry name" value="HAMP_dom"/>
</dbReference>
<dbReference type="Gene3D" id="3.30.565.10">
    <property type="entry name" value="Histidine kinase-like ATPase, C-terminal domain"/>
    <property type="match status" value="1"/>
</dbReference>
<keyword evidence="5" id="KW-0597">Phosphoprotein</keyword>
<dbReference type="CDD" id="cd06225">
    <property type="entry name" value="HAMP"/>
    <property type="match status" value="1"/>
</dbReference>
<dbReference type="InterPro" id="IPR036890">
    <property type="entry name" value="HATPase_C_sf"/>
</dbReference>
<keyword evidence="11 12" id="KW-0472">Membrane</keyword>
<evidence type="ECO:0000259" key="14">
    <source>
        <dbReference type="PROSITE" id="PS50885"/>
    </source>
</evidence>
<evidence type="ECO:0000256" key="8">
    <source>
        <dbReference type="ARBA" id="ARBA00022777"/>
    </source>
</evidence>
<comment type="subcellular location">
    <subcellularLocation>
        <location evidence="2">Cell membrane</location>
        <topology evidence="2">Multi-pass membrane protein</topology>
    </subcellularLocation>
</comment>
<dbReference type="PANTHER" id="PTHR34220">
    <property type="entry name" value="SENSOR HISTIDINE KINASE YPDA"/>
    <property type="match status" value="1"/>
</dbReference>
<evidence type="ECO:0000256" key="11">
    <source>
        <dbReference type="ARBA" id="ARBA00023136"/>
    </source>
</evidence>
<keyword evidence="4" id="KW-1003">Cell membrane</keyword>
<evidence type="ECO:0000259" key="13">
    <source>
        <dbReference type="PROSITE" id="PS50109"/>
    </source>
</evidence>
<dbReference type="Gene3D" id="6.10.340.10">
    <property type="match status" value="1"/>
</dbReference>
<reference evidence="15" key="1">
    <citation type="submission" date="2020-03" db="EMBL/GenBank/DDBJ databases">
        <title>Draft sequencing of Paenibacilllus sp. S3N08.</title>
        <authorList>
            <person name="Kim D.-U."/>
        </authorList>
    </citation>
    <scope>NUCLEOTIDE SEQUENCE</scope>
    <source>
        <strain evidence="15">S3N08</strain>
    </source>
</reference>
<evidence type="ECO:0000256" key="5">
    <source>
        <dbReference type="ARBA" id="ARBA00022553"/>
    </source>
</evidence>
<dbReference type="Pfam" id="PF02518">
    <property type="entry name" value="HATPase_c"/>
    <property type="match status" value="1"/>
</dbReference>
<evidence type="ECO:0000256" key="3">
    <source>
        <dbReference type="ARBA" id="ARBA00012438"/>
    </source>
</evidence>
<evidence type="ECO:0000313" key="15">
    <source>
        <dbReference type="EMBL" id="NHN34950.1"/>
    </source>
</evidence>
<dbReference type="Pfam" id="PF06580">
    <property type="entry name" value="His_kinase"/>
    <property type="match status" value="1"/>
</dbReference>
<feature type="domain" description="HAMP" evidence="14">
    <location>
        <begin position="294"/>
        <end position="347"/>
    </location>
</feature>
<dbReference type="GO" id="GO:0016301">
    <property type="term" value="F:kinase activity"/>
    <property type="evidence" value="ECO:0007669"/>
    <property type="project" value="UniProtKB-KW"/>
</dbReference>
<proteinExistence type="predicted"/>
<keyword evidence="10" id="KW-0902">Two-component regulatory system</keyword>
<dbReference type="SUPFAM" id="SSF158472">
    <property type="entry name" value="HAMP domain-like"/>
    <property type="match status" value="1"/>
</dbReference>
<name>A0ABX0JLN8_9BACL</name>
<dbReference type="InterPro" id="IPR003594">
    <property type="entry name" value="HATPase_dom"/>
</dbReference>
<feature type="domain" description="Histidine kinase" evidence="13">
    <location>
        <begin position="458"/>
        <end position="561"/>
    </location>
</feature>
<feature type="transmembrane region" description="Helical" evidence="12">
    <location>
        <begin position="273"/>
        <end position="293"/>
    </location>
</feature>
<dbReference type="InterPro" id="IPR050640">
    <property type="entry name" value="Bact_2-comp_sensor_kinase"/>
</dbReference>
<evidence type="ECO:0000256" key="6">
    <source>
        <dbReference type="ARBA" id="ARBA00022679"/>
    </source>
</evidence>
<keyword evidence="7" id="KW-0547">Nucleotide-binding</keyword>
<evidence type="ECO:0000256" key="12">
    <source>
        <dbReference type="SAM" id="Phobius"/>
    </source>
</evidence>
<dbReference type="InterPro" id="IPR005467">
    <property type="entry name" value="His_kinase_dom"/>
</dbReference>
<dbReference type="RefSeq" id="WP_166156856.1">
    <property type="nucleotide sequence ID" value="NZ_JAAOIW010000024.1"/>
</dbReference>
<dbReference type="PANTHER" id="PTHR34220:SF7">
    <property type="entry name" value="SENSOR HISTIDINE KINASE YPDA"/>
    <property type="match status" value="1"/>
</dbReference>
<accession>A0ABX0JLN8</accession>
<gene>
    <name evidence="15" type="ORF">G9U52_34990</name>
</gene>
<comment type="caution">
    <text evidence="15">The sequence shown here is derived from an EMBL/GenBank/DDBJ whole genome shotgun (WGS) entry which is preliminary data.</text>
</comment>
<dbReference type="Pfam" id="PF00672">
    <property type="entry name" value="HAMP"/>
    <property type="match status" value="1"/>
</dbReference>
<keyword evidence="6" id="KW-0808">Transferase</keyword>
<keyword evidence="8 15" id="KW-0418">Kinase</keyword>